<dbReference type="GO" id="GO:0033499">
    <property type="term" value="P:galactose catabolic process via UDP-galactose, Leloir pathway"/>
    <property type="evidence" value="ECO:0007669"/>
    <property type="project" value="TreeGrafter"/>
</dbReference>
<dbReference type="PANTHER" id="PTHR10091:SF6">
    <property type="entry name" value="1-EPIMERASE, PUTATIVE (AFU_ORTHOLOGUE AFUA_3G13240)-RELATED"/>
    <property type="match status" value="1"/>
</dbReference>
<evidence type="ECO:0000313" key="4">
    <source>
        <dbReference type="EMBL" id="KAI9632864.1"/>
    </source>
</evidence>
<dbReference type="InterPro" id="IPR047215">
    <property type="entry name" value="Galactose_mutarotase-like"/>
</dbReference>
<evidence type="ECO:0000313" key="5">
    <source>
        <dbReference type="Proteomes" id="UP001164286"/>
    </source>
</evidence>
<evidence type="ECO:0000256" key="3">
    <source>
        <dbReference type="ARBA" id="ARBA00023277"/>
    </source>
</evidence>
<evidence type="ECO:0000256" key="1">
    <source>
        <dbReference type="ARBA" id="ARBA00006206"/>
    </source>
</evidence>
<comment type="similarity">
    <text evidence="1">Belongs to the aldose epimerase family.</text>
</comment>
<dbReference type="CDD" id="cd09019">
    <property type="entry name" value="galactose_mutarotase_like"/>
    <property type="match status" value="1"/>
</dbReference>
<dbReference type="InterPro" id="IPR011013">
    <property type="entry name" value="Gal_mutarotase_sf_dom"/>
</dbReference>
<dbReference type="EMBL" id="JAKWFO010000014">
    <property type="protein sequence ID" value="KAI9632864.1"/>
    <property type="molecule type" value="Genomic_DNA"/>
</dbReference>
<dbReference type="InterPro" id="IPR008183">
    <property type="entry name" value="Aldose_1/G6P_1-epimerase"/>
</dbReference>
<proteinExistence type="inferred from homology"/>
<keyword evidence="3" id="KW-0119">Carbohydrate metabolism</keyword>
<organism evidence="4 5">
    <name type="scientific">Dioszegia hungarica</name>
    <dbReference type="NCBI Taxonomy" id="4972"/>
    <lineage>
        <taxon>Eukaryota</taxon>
        <taxon>Fungi</taxon>
        <taxon>Dikarya</taxon>
        <taxon>Basidiomycota</taxon>
        <taxon>Agaricomycotina</taxon>
        <taxon>Tremellomycetes</taxon>
        <taxon>Tremellales</taxon>
        <taxon>Bulleribasidiaceae</taxon>
        <taxon>Dioszegia</taxon>
    </lineage>
</organism>
<keyword evidence="2" id="KW-0413">Isomerase</keyword>
<reference evidence="4" key="1">
    <citation type="journal article" date="2022" name="G3 (Bethesda)">
        <title>High quality genome of the basidiomycete yeast Dioszegia hungarica PDD-24b-2 isolated from cloud water.</title>
        <authorList>
            <person name="Jarrige D."/>
            <person name="Haridas S."/>
            <person name="Bleykasten-Grosshans C."/>
            <person name="Joly M."/>
            <person name="Nadalig T."/>
            <person name="Sancelme M."/>
            <person name="Vuilleumier S."/>
            <person name="Grigoriev I.V."/>
            <person name="Amato P."/>
            <person name="Bringel F."/>
        </authorList>
    </citation>
    <scope>NUCLEOTIDE SEQUENCE</scope>
    <source>
        <strain evidence="4">PDD-24b-2</strain>
    </source>
</reference>
<dbReference type="GO" id="GO:0004034">
    <property type="term" value="F:aldose 1-epimerase activity"/>
    <property type="evidence" value="ECO:0007669"/>
    <property type="project" value="TreeGrafter"/>
</dbReference>
<protein>
    <submittedName>
        <fullName evidence="4">Aldose 1-epimerase</fullName>
    </submittedName>
</protein>
<dbReference type="AlphaFoldDB" id="A0AA38LSQ0"/>
<accession>A0AA38LSQ0</accession>
<comment type="caution">
    <text evidence="4">The sequence shown here is derived from an EMBL/GenBank/DDBJ whole genome shotgun (WGS) entry which is preliminary data.</text>
</comment>
<dbReference type="GO" id="GO:0030246">
    <property type="term" value="F:carbohydrate binding"/>
    <property type="evidence" value="ECO:0007669"/>
    <property type="project" value="InterPro"/>
</dbReference>
<keyword evidence="5" id="KW-1185">Reference proteome</keyword>
<evidence type="ECO:0000256" key="2">
    <source>
        <dbReference type="ARBA" id="ARBA00023235"/>
    </source>
</evidence>
<dbReference type="Gene3D" id="2.70.98.10">
    <property type="match status" value="1"/>
</dbReference>
<dbReference type="GO" id="GO:0006006">
    <property type="term" value="P:glucose metabolic process"/>
    <property type="evidence" value="ECO:0007669"/>
    <property type="project" value="TreeGrafter"/>
</dbReference>
<dbReference type="Proteomes" id="UP001164286">
    <property type="component" value="Unassembled WGS sequence"/>
</dbReference>
<dbReference type="SUPFAM" id="SSF74650">
    <property type="entry name" value="Galactose mutarotase-like"/>
    <property type="match status" value="1"/>
</dbReference>
<dbReference type="InterPro" id="IPR014718">
    <property type="entry name" value="GH-type_carb-bd"/>
</dbReference>
<dbReference type="RefSeq" id="XP_052942641.1">
    <property type="nucleotide sequence ID" value="XM_053091472.1"/>
</dbReference>
<gene>
    <name evidence="4" type="ORF">MKK02DRAFT_41176</name>
</gene>
<sequence>MSVTNTSSPEGIKPYTISADGISASFIAHGARLTHLHVKDKAGEEKDVVVGYDDVSEFYNDTKNSRTYYGCIVGPYANRIGGGKLTIDGKEYQVDRNEHDGANTLHGGKDGWDARNWDVTDHSNSSITFSMLDPAGTSGFPGATQNHVTYAVLSSPPRFVATSTSISLTAKTPIMPTTHIYWNIGGFASPTVLEDTLHLPHANRFVVGDSILVPTGEIKTLSPGDALNFTAPKKIKEGALTAKFCGEGCVGIDNAFILDQPILPASEWSQGPVQLVWTSADTGIQMKVRTNQPSLQVYAAAAQDGTIPLKKAHSQGKSTGFLEKNGCVVIEPQGWIDGISQTSWGQAGEQIKGPGDAPYVNWAEYSFGTV</sequence>
<dbReference type="PANTHER" id="PTHR10091">
    <property type="entry name" value="ALDOSE-1-EPIMERASE"/>
    <property type="match status" value="1"/>
</dbReference>
<dbReference type="GeneID" id="77730677"/>
<dbReference type="Pfam" id="PF01263">
    <property type="entry name" value="Aldose_epim"/>
    <property type="match status" value="1"/>
</dbReference>
<name>A0AA38LSQ0_9TREE</name>